<dbReference type="NCBIfam" id="NF009855">
    <property type="entry name" value="PRK13321.1"/>
    <property type="match status" value="1"/>
</dbReference>
<dbReference type="UniPathway" id="UPA00241">
    <property type="reaction ID" value="UER00352"/>
</dbReference>
<accession>A0A1Y3PD99</accession>
<comment type="cofactor">
    <cofactor evidence="16">
        <name>NH4(+)</name>
        <dbReference type="ChEBI" id="CHEBI:28938"/>
    </cofactor>
    <cofactor evidence="16">
        <name>K(+)</name>
        <dbReference type="ChEBI" id="CHEBI:29103"/>
    </cofactor>
    <text evidence="16">A monovalent cation. Ammonium or potassium.</text>
</comment>
<keyword evidence="9 16" id="KW-0547">Nucleotide-binding</keyword>
<feature type="binding site" evidence="16">
    <location>
        <position position="129"/>
    </location>
    <ligand>
        <name>K(+)</name>
        <dbReference type="ChEBI" id="CHEBI:29103"/>
    </ligand>
</feature>
<dbReference type="EC" id="2.7.1.33" evidence="6 16"/>
<evidence type="ECO:0000313" key="17">
    <source>
        <dbReference type="EMBL" id="OUM85290.1"/>
    </source>
</evidence>
<dbReference type="GO" id="GO:0015937">
    <property type="term" value="P:coenzyme A biosynthetic process"/>
    <property type="evidence" value="ECO:0007669"/>
    <property type="project" value="UniProtKB-UniRule"/>
</dbReference>
<keyword evidence="10 16" id="KW-0418">Kinase</keyword>
<feature type="binding site" evidence="16">
    <location>
        <begin position="107"/>
        <end position="110"/>
    </location>
    <ligand>
        <name>substrate</name>
    </ligand>
</feature>
<comment type="catalytic activity">
    <reaction evidence="1 16">
        <text>(R)-pantothenate + ATP = (R)-4'-phosphopantothenate + ADP + H(+)</text>
        <dbReference type="Rhea" id="RHEA:16373"/>
        <dbReference type="ChEBI" id="CHEBI:10986"/>
        <dbReference type="ChEBI" id="CHEBI:15378"/>
        <dbReference type="ChEBI" id="CHEBI:29032"/>
        <dbReference type="ChEBI" id="CHEBI:30616"/>
        <dbReference type="ChEBI" id="CHEBI:456216"/>
        <dbReference type="EC" id="2.7.1.33"/>
    </reaction>
</comment>
<feature type="binding site" evidence="16">
    <location>
        <begin position="6"/>
        <end position="13"/>
    </location>
    <ligand>
        <name>ATP</name>
        <dbReference type="ChEBI" id="CHEBI:30616"/>
    </ligand>
</feature>
<organism evidence="17 18">
    <name type="scientific">Bacillus thermozeamaize</name>
    <dbReference type="NCBI Taxonomy" id="230954"/>
    <lineage>
        <taxon>Bacteria</taxon>
        <taxon>Bacillati</taxon>
        <taxon>Bacillota</taxon>
        <taxon>Bacilli</taxon>
        <taxon>Bacillales</taxon>
        <taxon>Bacillaceae</taxon>
        <taxon>Bacillus</taxon>
    </lineage>
</organism>
<dbReference type="InterPro" id="IPR043129">
    <property type="entry name" value="ATPase_NBD"/>
</dbReference>
<dbReference type="GO" id="GO:0004594">
    <property type="term" value="F:pantothenate kinase activity"/>
    <property type="evidence" value="ECO:0007669"/>
    <property type="project" value="UniProtKB-UniRule"/>
</dbReference>
<evidence type="ECO:0000256" key="4">
    <source>
        <dbReference type="ARBA" id="ARBA00005225"/>
    </source>
</evidence>
<evidence type="ECO:0000256" key="2">
    <source>
        <dbReference type="ARBA" id="ARBA00001958"/>
    </source>
</evidence>
<dbReference type="GO" id="GO:0005737">
    <property type="term" value="C:cytoplasm"/>
    <property type="evidence" value="ECO:0007669"/>
    <property type="project" value="UniProtKB-SubCell"/>
</dbReference>
<keyword evidence="16" id="KW-0479">Metal-binding</keyword>
<evidence type="ECO:0000256" key="10">
    <source>
        <dbReference type="ARBA" id="ARBA00022777"/>
    </source>
</evidence>
<evidence type="ECO:0000256" key="5">
    <source>
        <dbReference type="ARBA" id="ARBA00011738"/>
    </source>
</evidence>
<keyword evidence="12 16" id="KW-0630">Potassium</keyword>
<dbReference type="PANTHER" id="PTHR34265">
    <property type="entry name" value="TYPE III PANTOTHENATE KINASE"/>
    <property type="match status" value="1"/>
</dbReference>
<feature type="binding site" evidence="16">
    <location>
        <position position="184"/>
    </location>
    <ligand>
        <name>substrate</name>
    </ligand>
</feature>
<evidence type="ECO:0000256" key="14">
    <source>
        <dbReference type="ARBA" id="ARBA00038036"/>
    </source>
</evidence>
<comment type="caution">
    <text evidence="17">The sequence shown here is derived from an EMBL/GenBank/DDBJ whole genome shotgun (WGS) entry which is preliminary data.</text>
</comment>
<dbReference type="SUPFAM" id="SSF53067">
    <property type="entry name" value="Actin-like ATPase domain"/>
    <property type="match status" value="2"/>
</dbReference>
<comment type="caution">
    <text evidence="16">Lacks conserved residue(s) required for the propagation of feature annotation.</text>
</comment>
<evidence type="ECO:0000256" key="8">
    <source>
        <dbReference type="ARBA" id="ARBA00022679"/>
    </source>
</evidence>
<dbReference type="NCBIfam" id="TIGR00671">
    <property type="entry name" value="baf"/>
    <property type="match status" value="1"/>
</dbReference>
<dbReference type="GO" id="GO:0005524">
    <property type="term" value="F:ATP binding"/>
    <property type="evidence" value="ECO:0007669"/>
    <property type="project" value="UniProtKB-UniRule"/>
</dbReference>
<evidence type="ECO:0000256" key="9">
    <source>
        <dbReference type="ARBA" id="ARBA00022741"/>
    </source>
</evidence>
<dbReference type="Proteomes" id="UP000196475">
    <property type="component" value="Unassembled WGS sequence"/>
</dbReference>
<feature type="active site" description="Proton acceptor" evidence="16">
    <location>
        <position position="109"/>
    </location>
</feature>
<comment type="subunit">
    <text evidence="5 16">Homodimer.</text>
</comment>
<comment type="similarity">
    <text evidence="14 16">Belongs to the type III pantothenate kinase family.</text>
</comment>
<keyword evidence="7 16" id="KW-0963">Cytoplasm</keyword>
<comment type="pathway">
    <text evidence="4 16">Cofactor biosynthesis; coenzyme A biosynthesis; CoA from (R)-pantothenate: step 1/5.</text>
</comment>
<evidence type="ECO:0000256" key="1">
    <source>
        <dbReference type="ARBA" id="ARBA00001206"/>
    </source>
</evidence>
<comment type="subcellular location">
    <subcellularLocation>
        <location evidence="3 16">Cytoplasm</location>
    </subcellularLocation>
</comment>
<evidence type="ECO:0000313" key="18">
    <source>
        <dbReference type="Proteomes" id="UP000196475"/>
    </source>
</evidence>
<dbReference type="Gene3D" id="3.30.420.40">
    <property type="match status" value="2"/>
</dbReference>
<comment type="cofactor">
    <cofactor evidence="2">
        <name>K(+)</name>
        <dbReference type="ChEBI" id="CHEBI:29103"/>
    </cofactor>
</comment>
<feature type="binding site" evidence="16">
    <location>
        <position position="132"/>
    </location>
    <ligand>
        <name>ATP</name>
        <dbReference type="ChEBI" id="CHEBI:30616"/>
    </ligand>
</feature>
<reference evidence="18" key="1">
    <citation type="submission" date="2016-06" db="EMBL/GenBank/DDBJ databases">
        <authorList>
            <person name="Nascimento L."/>
            <person name="Pereira R.V."/>
            <person name="Martins L.F."/>
            <person name="Quaggio R.B."/>
            <person name="Silva A.M."/>
            <person name="Setubal J.C."/>
        </authorList>
    </citation>
    <scope>NUCLEOTIDE SEQUENCE [LARGE SCALE GENOMIC DNA]</scope>
</reference>
<dbReference type="HAMAP" id="MF_01274">
    <property type="entry name" value="Pantothen_kinase_3"/>
    <property type="match status" value="1"/>
</dbReference>
<comment type="function">
    <text evidence="16">Catalyzes the phosphorylation of pantothenate (Pan), the first step in CoA biosynthesis.</text>
</comment>
<evidence type="ECO:0000256" key="15">
    <source>
        <dbReference type="ARBA" id="ARBA00040883"/>
    </source>
</evidence>
<dbReference type="AlphaFoldDB" id="A0A1Y3PD99"/>
<dbReference type="Pfam" id="PF03309">
    <property type="entry name" value="Pan_kinase"/>
    <property type="match status" value="1"/>
</dbReference>
<dbReference type="EMBL" id="LZRT01000107">
    <property type="protein sequence ID" value="OUM85290.1"/>
    <property type="molecule type" value="Genomic_DNA"/>
</dbReference>
<dbReference type="PANTHER" id="PTHR34265:SF1">
    <property type="entry name" value="TYPE III PANTOTHENATE KINASE"/>
    <property type="match status" value="1"/>
</dbReference>
<evidence type="ECO:0000256" key="11">
    <source>
        <dbReference type="ARBA" id="ARBA00022840"/>
    </source>
</evidence>
<dbReference type="CDD" id="cd24015">
    <property type="entry name" value="ASKHA_NBD_PanK-III"/>
    <property type="match status" value="1"/>
</dbReference>
<dbReference type="InterPro" id="IPR004619">
    <property type="entry name" value="Type_III_PanK"/>
</dbReference>
<evidence type="ECO:0000256" key="6">
    <source>
        <dbReference type="ARBA" id="ARBA00012102"/>
    </source>
</evidence>
<dbReference type="GO" id="GO:0046872">
    <property type="term" value="F:metal ion binding"/>
    <property type="evidence" value="ECO:0007669"/>
    <property type="project" value="UniProtKB-KW"/>
</dbReference>
<evidence type="ECO:0000256" key="12">
    <source>
        <dbReference type="ARBA" id="ARBA00022958"/>
    </source>
</evidence>
<evidence type="ECO:0000256" key="16">
    <source>
        <dbReference type="HAMAP-Rule" id="MF_01274"/>
    </source>
</evidence>
<gene>
    <name evidence="16" type="primary">coaX</name>
    <name evidence="17" type="ORF">BAA01_14690</name>
</gene>
<evidence type="ECO:0000256" key="3">
    <source>
        <dbReference type="ARBA" id="ARBA00004496"/>
    </source>
</evidence>
<keyword evidence="11 16" id="KW-0067">ATP-binding</keyword>
<keyword evidence="8 16" id="KW-0808">Transferase</keyword>
<dbReference type="NCBIfam" id="NF009848">
    <property type="entry name" value="PRK13318.1-6"/>
    <property type="match status" value="1"/>
</dbReference>
<proteinExistence type="inferred from homology"/>
<name>A0A1Y3PD99_9BACI</name>
<protein>
    <recommendedName>
        <fullName evidence="15 16">Type III pantothenate kinase</fullName>
        <ecNumber evidence="6 16">2.7.1.33</ecNumber>
    </recommendedName>
    <alternativeName>
        <fullName evidence="16">PanK-III</fullName>
    </alternativeName>
    <alternativeName>
        <fullName evidence="16">Pantothenic acid kinase</fullName>
    </alternativeName>
</protein>
<evidence type="ECO:0000256" key="13">
    <source>
        <dbReference type="ARBA" id="ARBA00022993"/>
    </source>
</evidence>
<sequence>MDLVIDVGNSNIVLGIYQDGQLLHAWRAATDRRKTEDEYGMLLKWYLQDVGLSLEQITGAIISSVVPPLVQPLARMCQKYLKLHPLIVGPGVRTGLNVKTENPREVGADRIVNAVAAIALYGPPLIIVDFGTATTFCAVNSQGEYLGGAIAPGIQISTEALYSHTAKLPRVEMVNPGRVIGKNTITSMQSGILYGFVGQVDGIVQRMKKEMEEMEAMHEMPGKQPSTRRITVVATGGLAEWVAGESETIDLVNPLLTLEGLYLILQRNRHHS</sequence>
<evidence type="ECO:0000256" key="7">
    <source>
        <dbReference type="ARBA" id="ARBA00022490"/>
    </source>
</evidence>
<keyword evidence="13 16" id="KW-0173">Coenzyme A biosynthesis</keyword>